<evidence type="ECO:0000313" key="2">
    <source>
        <dbReference type="EMBL" id="TNN62145.1"/>
    </source>
</evidence>
<evidence type="ECO:0000256" key="1">
    <source>
        <dbReference type="SAM" id="MobiDB-lite"/>
    </source>
</evidence>
<dbReference type="Proteomes" id="UP000314294">
    <property type="component" value="Unassembled WGS sequence"/>
</dbReference>
<name>A0A4Z2HA50_9TELE</name>
<accession>A0A4Z2HA50</accession>
<protein>
    <submittedName>
        <fullName evidence="2">Uncharacterized protein</fullName>
    </submittedName>
</protein>
<proteinExistence type="predicted"/>
<evidence type="ECO:0000313" key="3">
    <source>
        <dbReference type="Proteomes" id="UP000314294"/>
    </source>
</evidence>
<gene>
    <name evidence="2" type="ORF">EYF80_027635</name>
</gene>
<dbReference type="EMBL" id="SRLO01000300">
    <property type="protein sequence ID" value="TNN62145.1"/>
    <property type="molecule type" value="Genomic_DNA"/>
</dbReference>
<dbReference type="AlphaFoldDB" id="A0A4Z2HA50"/>
<comment type="caution">
    <text evidence="2">The sequence shown here is derived from an EMBL/GenBank/DDBJ whole genome shotgun (WGS) entry which is preliminary data.</text>
</comment>
<organism evidence="2 3">
    <name type="scientific">Liparis tanakae</name>
    <name type="common">Tanaka's snailfish</name>
    <dbReference type="NCBI Taxonomy" id="230148"/>
    <lineage>
        <taxon>Eukaryota</taxon>
        <taxon>Metazoa</taxon>
        <taxon>Chordata</taxon>
        <taxon>Craniata</taxon>
        <taxon>Vertebrata</taxon>
        <taxon>Euteleostomi</taxon>
        <taxon>Actinopterygii</taxon>
        <taxon>Neopterygii</taxon>
        <taxon>Teleostei</taxon>
        <taxon>Neoteleostei</taxon>
        <taxon>Acanthomorphata</taxon>
        <taxon>Eupercaria</taxon>
        <taxon>Perciformes</taxon>
        <taxon>Cottioidei</taxon>
        <taxon>Cottales</taxon>
        <taxon>Liparidae</taxon>
        <taxon>Liparis</taxon>
    </lineage>
</organism>
<keyword evidence="3" id="KW-1185">Reference proteome</keyword>
<feature type="compositionally biased region" description="Basic residues" evidence="1">
    <location>
        <begin position="123"/>
        <end position="138"/>
    </location>
</feature>
<reference evidence="2 3" key="1">
    <citation type="submission" date="2019-03" db="EMBL/GenBank/DDBJ databases">
        <title>First draft genome of Liparis tanakae, snailfish: a comprehensive survey of snailfish specific genes.</title>
        <authorList>
            <person name="Kim W."/>
            <person name="Song I."/>
            <person name="Jeong J.-H."/>
            <person name="Kim D."/>
            <person name="Kim S."/>
            <person name="Ryu S."/>
            <person name="Song J.Y."/>
            <person name="Lee S.K."/>
        </authorList>
    </citation>
    <scope>NUCLEOTIDE SEQUENCE [LARGE SCALE GENOMIC DNA]</scope>
    <source>
        <tissue evidence="2">Muscle</tissue>
    </source>
</reference>
<feature type="region of interest" description="Disordered" evidence="1">
    <location>
        <begin position="115"/>
        <end position="150"/>
    </location>
</feature>
<sequence>MSSYFGILTFEMKVLKRLRKSELPAGGKRVSGVKMDDMLGFDLGQKVIYAMGADLRERGFIFTICKRETGKSTHRRGAARGTSSVTSCVRSCHRVDKAKCLSGEHTLNLRASAVGSAAERLHGQRGRRPRDHGRRCQHGPRDHEAPEAPSPVPCNCQPFNMKINHSCCHASTQQ</sequence>